<gene>
    <name evidence="1" type="ordered locus">c5171</name>
</gene>
<dbReference type="EMBL" id="AE014075">
    <property type="protein sequence ID" value="AAN83593.1"/>
    <property type="molecule type" value="Genomic_DNA"/>
</dbReference>
<evidence type="ECO:0000313" key="1">
    <source>
        <dbReference type="EMBL" id="AAN83593.1"/>
    </source>
</evidence>
<dbReference type="KEGG" id="ecc:c5171"/>
<proteinExistence type="predicted"/>
<name>A0A0H2VDF4_ECOL6</name>
<reference evidence="1 2" key="1">
    <citation type="journal article" date="2002" name="Proc. Natl. Acad. Sci. U.S.A.">
        <title>Extensive mosaic structure revealed by the complete genome sequence of uropathogenic Escherichia coli.</title>
        <authorList>
            <person name="Welch R.A."/>
            <person name="Burland V."/>
            <person name="Plunkett G.III."/>
            <person name="Redford P."/>
            <person name="Roesch P."/>
            <person name="Rasko D."/>
            <person name="Buckles E.L."/>
            <person name="Liou S.R."/>
            <person name="Boutin A."/>
            <person name="Hackett J."/>
            <person name="Stroud D."/>
            <person name="Mayhew G.F."/>
            <person name="Rose D.J."/>
            <person name="Zhou S."/>
            <person name="Schwartz D.C."/>
            <person name="Perna N.T."/>
            <person name="Mobley H.L."/>
            <person name="Donnenberg M.S."/>
            <person name="Blattner F.R."/>
        </authorList>
    </citation>
    <scope>NUCLEOTIDE SEQUENCE [LARGE SCALE GENOMIC DNA]</scope>
    <source>
        <strain evidence="2">CFT073 / ATCC 700928 / UPEC</strain>
    </source>
</reference>
<accession>A0A0H2VDF4</accession>
<dbReference type="STRING" id="199310.c5171"/>
<dbReference type="AlphaFoldDB" id="A0A0H2VDF4"/>
<sequence length="88" mass="9684">MVLLLICIARKRSGCVSGVLFECSVDPFPFRLFSSSMSFLNPFMLLLRVLLLCAGLSFRSGMVCSVSITLNQRVVALLNAGCRKVLPR</sequence>
<evidence type="ECO:0000313" key="2">
    <source>
        <dbReference type="Proteomes" id="UP000001410"/>
    </source>
</evidence>
<protein>
    <submittedName>
        <fullName evidence="1">Uncharacterized protein</fullName>
    </submittedName>
</protein>
<keyword evidence="2" id="KW-1185">Reference proteome</keyword>
<dbReference type="Proteomes" id="UP000001410">
    <property type="component" value="Chromosome"/>
</dbReference>
<organism evidence="1 2">
    <name type="scientific">Escherichia coli O6:H1 (strain CFT073 / ATCC 700928 / UPEC)</name>
    <dbReference type="NCBI Taxonomy" id="199310"/>
    <lineage>
        <taxon>Bacteria</taxon>
        <taxon>Pseudomonadati</taxon>
        <taxon>Pseudomonadota</taxon>
        <taxon>Gammaproteobacteria</taxon>
        <taxon>Enterobacterales</taxon>
        <taxon>Enterobacteriaceae</taxon>
        <taxon>Escherichia</taxon>
    </lineage>
</organism>
<dbReference type="HOGENOM" id="CLU_2522521_0_0_6"/>